<evidence type="ECO:0000256" key="1">
    <source>
        <dbReference type="SAM" id="Phobius"/>
    </source>
</evidence>
<keyword evidence="1" id="KW-0472">Membrane</keyword>
<keyword evidence="1" id="KW-0812">Transmembrane</keyword>
<dbReference type="Proteomes" id="UP000004994">
    <property type="component" value="Chromosome 7"/>
</dbReference>
<reference evidence="2" key="2">
    <citation type="submission" date="2019-01" db="UniProtKB">
        <authorList>
            <consortium name="EnsemblPlants"/>
        </authorList>
    </citation>
    <scope>IDENTIFICATION</scope>
    <source>
        <strain evidence="2">cv. Heinz 1706</strain>
    </source>
</reference>
<dbReference type="EnsemblPlants" id="Solyc07g032380.3.1">
    <property type="protein sequence ID" value="Solyc07g032380.3.1"/>
    <property type="gene ID" value="Solyc07g032380.3"/>
</dbReference>
<organism evidence="2">
    <name type="scientific">Solanum lycopersicum</name>
    <name type="common">Tomato</name>
    <name type="synonym">Lycopersicon esculentum</name>
    <dbReference type="NCBI Taxonomy" id="4081"/>
    <lineage>
        <taxon>Eukaryota</taxon>
        <taxon>Viridiplantae</taxon>
        <taxon>Streptophyta</taxon>
        <taxon>Embryophyta</taxon>
        <taxon>Tracheophyta</taxon>
        <taxon>Spermatophyta</taxon>
        <taxon>Magnoliopsida</taxon>
        <taxon>eudicotyledons</taxon>
        <taxon>Gunneridae</taxon>
        <taxon>Pentapetalae</taxon>
        <taxon>asterids</taxon>
        <taxon>lamiids</taxon>
        <taxon>Solanales</taxon>
        <taxon>Solanaceae</taxon>
        <taxon>Solanoideae</taxon>
        <taxon>Solaneae</taxon>
        <taxon>Solanum</taxon>
        <taxon>Solanum subgen. Lycopersicon</taxon>
    </lineage>
</organism>
<accession>A0A3Q7I4I2</accession>
<proteinExistence type="predicted"/>
<dbReference type="AlphaFoldDB" id="A0A3Q7I4I2"/>
<feature type="transmembrane region" description="Helical" evidence="1">
    <location>
        <begin position="24"/>
        <end position="49"/>
    </location>
</feature>
<reference evidence="2" key="1">
    <citation type="journal article" date="2012" name="Nature">
        <title>The tomato genome sequence provides insights into fleshy fruit evolution.</title>
        <authorList>
            <consortium name="Tomato Genome Consortium"/>
        </authorList>
    </citation>
    <scope>NUCLEOTIDE SEQUENCE [LARGE SCALE GENOMIC DNA]</scope>
    <source>
        <strain evidence="2">cv. Heinz 1706</strain>
    </source>
</reference>
<evidence type="ECO:0000313" key="3">
    <source>
        <dbReference type="Proteomes" id="UP000004994"/>
    </source>
</evidence>
<evidence type="ECO:0000313" key="2">
    <source>
        <dbReference type="EnsemblPlants" id="Solyc07g032380.3.1"/>
    </source>
</evidence>
<name>A0A3Q7I4I2_SOLLC</name>
<protein>
    <submittedName>
        <fullName evidence="2">Uncharacterized protein</fullName>
    </submittedName>
</protein>
<keyword evidence="3" id="KW-1185">Reference proteome</keyword>
<keyword evidence="1" id="KW-1133">Transmembrane helix</keyword>
<dbReference type="Gramene" id="Solyc07g032380.3.1">
    <property type="protein sequence ID" value="Solyc07g032380.3.1"/>
    <property type="gene ID" value="Solyc07g032380.3"/>
</dbReference>
<dbReference type="InParanoid" id="A0A3Q7I4I2"/>
<sequence length="93" mass="10513">MYTKTEVLFASQRPAIVQLDGAEVIFMSAVQCLGLLILITELVSCIFAMDFRMERELLQTTTTQPYVLVGWMLISHIQPETTINTFIKLATTI</sequence>